<dbReference type="Proteomes" id="UP000515208">
    <property type="component" value="Unplaced"/>
</dbReference>
<dbReference type="AlphaFoldDB" id="A0A6P3GGT5"/>
<name>A0A6P3GGT5_BISBB</name>
<accession>A0A6P3GGT5</accession>
<dbReference type="Gene3D" id="2.60.40.10">
    <property type="entry name" value="Immunoglobulins"/>
    <property type="match status" value="1"/>
</dbReference>
<proteinExistence type="predicted"/>
<evidence type="ECO:0000313" key="1">
    <source>
        <dbReference type="Proteomes" id="UP000515208"/>
    </source>
</evidence>
<dbReference type="InterPro" id="IPR036116">
    <property type="entry name" value="FN3_sf"/>
</dbReference>
<dbReference type="InterPro" id="IPR013783">
    <property type="entry name" value="Ig-like_fold"/>
</dbReference>
<feature type="non-terminal residue" evidence="2">
    <location>
        <position position="168"/>
    </location>
</feature>
<organism evidence="1 2">
    <name type="scientific">Bison bison bison</name>
    <name type="common">North American plains bison</name>
    <dbReference type="NCBI Taxonomy" id="43346"/>
    <lineage>
        <taxon>Eukaryota</taxon>
        <taxon>Metazoa</taxon>
        <taxon>Chordata</taxon>
        <taxon>Craniata</taxon>
        <taxon>Vertebrata</taxon>
        <taxon>Euteleostomi</taxon>
        <taxon>Mammalia</taxon>
        <taxon>Eutheria</taxon>
        <taxon>Laurasiatheria</taxon>
        <taxon>Artiodactyla</taxon>
        <taxon>Ruminantia</taxon>
        <taxon>Pecora</taxon>
        <taxon>Bovidae</taxon>
        <taxon>Bovinae</taxon>
        <taxon>Bison</taxon>
    </lineage>
</organism>
<reference evidence="2" key="1">
    <citation type="submission" date="2025-08" db="UniProtKB">
        <authorList>
            <consortium name="RefSeq"/>
        </authorList>
    </citation>
    <scope>IDENTIFICATION</scope>
    <source>
        <tissue evidence="2">Blood</tissue>
    </source>
</reference>
<keyword evidence="1" id="KW-1185">Reference proteome</keyword>
<dbReference type="KEGG" id="bbis:104983076"/>
<gene>
    <name evidence="2" type="primary">LOC104983076</name>
</gene>
<protein>
    <submittedName>
        <fullName evidence="2">Neural cell adhesion molecule L1-like</fullName>
    </submittedName>
</protein>
<dbReference type="RefSeq" id="XP_010830863.1">
    <property type="nucleotide sequence ID" value="XM_010832561.1"/>
</dbReference>
<evidence type="ECO:0000313" key="2">
    <source>
        <dbReference type="RefSeq" id="XP_010830863.1"/>
    </source>
</evidence>
<sequence>MAGENYSVVSWVPKEGQCNFGFQIWFKALGDEKLVARLPPQYVSYNQSSYTQWDLQPDTDYEIQLLKEQVLLHQMAVKTNGTGEQIVSDPFLVVSNTSTFVPYEIKVQTVNSQGKGPEPQITIGYSGEDYPQASPLLEPVKALNSSTVLVRWQSVDPAQVKGHLRGYN</sequence>
<dbReference type="GeneID" id="104983076"/>
<dbReference type="SUPFAM" id="SSF49265">
    <property type="entry name" value="Fibronectin type III"/>
    <property type="match status" value="2"/>
</dbReference>